<sequence>MAIPEKYQDTALFLFHCALWLGGIFFGYLAAQVGS</sequence>
<protein>
    <submittedName>
        <fullName evidence="2">Uncharacterized protein</fullName>
    </submittedName>
</protein>
<evidence type="ECO:0000256" key="1">
    <source>
        <dbReference type="SAM" id="Phobius"/>
    </source>
</evidence>
<keyword evidence="1" id="KW-1133">Transmembrane helix</keyword>
<reference evidence="2" key="1">
    <citation type="submission" date="2022-05" db="EMBL/GenBank/DDBJ databases">
        <authorList>
            <person name="Friedrich I."/>
            <person name="Poehlein A."/>
            <person name="Schneider D."/>
            <person name="Hertel R."/>
            <person name="Daniel R."/>
        </authorList>
    </citation>
    <scope>NUCLEOTIDE SEQUENCE</scope>
</reference>
<keyword evidence="3" id="KW-1185">Reference proteome</keyword>
<evidence type="ECO:0000313" key="2">
    <source>
        <dbReference type="EMBL" id="UTC29835.1"/>
    </source>
</evidence>
<dbReference type="Proteomes" id="UP001057427">
    <property type="component" value="Segment"/>
</dbReference>
<feature type="transmembrane region" description="Helical" evidence="1">
    <location>
        <begin position="12"/>
        <end position="31"/>
    </location>
</feature>
<name>A0A9E7N688_9CAUD</name>
<gene>
    <name evidence="2" type="ORF">BAJUN_02050</name>
</gene>
<organism evidence="2 3">
    <name type="scientific">Brevundimonas phage vB_BgoS-Bajun</name>
    <dbReference type="NCBI Taxonomy" id="2948594"/>
    <lineage>
        <taxon>Viruses</taxon>
        <taxon>Duplodnaviria</taxon>
        <taxon>Heunggongvirae</taxon>
        <taxon>Uroviricota</taxon>
        <taxon>Caudoviricetes</taxon>
        <taxon>Dolichocephalovirinae</taxon>
    </lineage>
</organism>
<keyword evidence="1" id="KW-0812">Transmembrane</keyword>
<keyword evidence="1" id="KW-0472">Membrane</keyword>
<accession>A0A9E7N688</accession>
<evidence type="ECO:0000313" key="3">
    <source>
        <dbReference type="Proteomes" id="UP001057427"/>
    </source>
</evidence>
<proteinExistence type="predicted"/>
<dbReference type="EMBL" id="ON529858">
    <property type="protein sequence ID" value="UTC29835.1"/>
    <property type="molecule type" value="Genomic_DNA"/>
</dbReference>